<reference evidence="2 3" key="1">
    <citation type="submission" date="2023-03" db="EMBL/GenBank/DDBJ databases">
        <title>MT1 and MT2 Draft Genomes of Novel Species.</title>
        <authorList>
            <person name="Venkateswaran K."/>
        </authorList>
    </citation>
    <scope>NUCLEOTIDE SEQUENCE [LARGE SCALE GENOMIC DNA]</scope>
    <source>
        <strain evidence="2 3">IF8SW-P5</strain>
    </source>
</reference>
<gene>
    <name evidence="2" type="ORF">P5G46_11355</name>
</gene>
<name>A0ABW9GH71_9MICO</name>
<dbReference type="Proteomes" id="UP001630303">
    <property type="component" value="Unassembled WGS sequence"/>
</dbReference>
<feature type="transmembrane region" description="Helical" evidence="1">
    <location>
        <begin position="38"/>
        <end position="58"/>
    </location>
</feature>
<evidence type="ECO:0000256" key="1">
    <source>
        <dbReference type="SAM" id="Phobius"/>
    </source>
</evidence>
<sequence>MIFLNFLVAIAAASVAGSALYLAHGRHGDDRGGPRAELVRYMGVAAVAAMACSLANVAEMSGGGTFAAAAGNATNVVTVGLAWAGARRLNARPAIGAATVGAGGILMLGLTFVMALDDATLLKTGALAVFAVLAAVELRRRPVRELAGVGALTVTLIAYAAYNLHRLVVAGLAGMGSPLWQHTASTEITTIVSALAIVGMGLGSVRLGRELDDDPAPGTRAHERGVLRRAAEELLRSRAEVETLVVRIPEIALIRAAHSAARADEVVAMLVDAAHEALPGARAGVPARDTVFVLVAASVAPADVEAHVRRAFAARMPRISYGDTPDLAFEHHRVADVQALSLLMESRRLRPGLGAVPHP</sequence>
<feature type="transmembrane region" description="Helical" evidence="1">
    <location>
        <begin position="184"/>
        <end position="202"/>
    </location>
</feature>
<protein>
    <recommendedName>
        <fullName evidence="4">DUF4010 domain-containing protein</fullName>
    </recommendedName>
</protein>
<keyword evidence="1" id="KW-0472">Membrane</keyword>
<evidence type="ECO:0008006" key="4">
    <source>
        <dbReference type="Google" id="ProtNLM"/>
    </source>
</evidence>
<comment type="caution">
    <text evidence="2">The sequence shown here is derived from an EMBL/GenBank/DDBJ whole genome shotgun (WGS) entry which is preliminary data.</text>
</comment>
<keyword evidence="1" id="KW-1133">Transmembrane helix</keyword>
<evidence type="ECO:0000313" key="2">
    <source>
        <dbReference type="EMBL" id="MFM2721101.1"/>
    </source>
</evidence>
<feature type="transmembrane region" description="Helical" evidence="1">
    <location>
        <begin position="6"/>
        <end position="26"/>
    </location>
</feature>
<feature type="transmembrane region" description="Helical" evidence="1">
    <location>
        <begin position="95"/>
        <end position="115"/>
    </location>
</feature>
<proteinExistence type="predicted"/>
<feature type="transmembrane region" description="Helical" evidence="1">
    <location>
        <begin position="146"/>
        <end position="164"/>
    </location>
</feature>
<accession>A0ABW9GH71</accession>
<dbReference type="RefSeq" id="WP_408905725.1">
    <property type="nucleotide sequence ID" value="NZ_JAROCE010000003.1"/>
</dbReference>
<evidence type="ECO:0000313" key="3">
    <source>
        <dbReference type="Proteomes" id="UP001630303"/>
    </source>
</evidence>
<keyword evidence="1" id="KW-0812">Transmembrane</keyword>
<keyword evidence="3" id="KW-1185">Reference proteome</keyword>
<organism evidence="2 3">
    <name type="scientific">Microbacterium mcarthurae</name>
    <dbReference type="NCBI Taxonomy" id="3035918"/>
    <lineage>
        <taxon>Bacteria</taxon>
        <taxon>Bacillati</taxon>
        <taxon>Actinomycetota</taxon>
        <taxon>Actinomycetes</taxon>
        <taxon>Micrococcales</taxon>
        <taxon>Microbacteriaceae</taxon>
        <taxon>Microbacterium</taxon>
    </lineage>
</organism>
<dbReference type="EMBL" id="JAROCE010000003">
    <property type="protein sequence ID" value="MFM2721101.1"/>
    <property type="molecule type" value="Genomic_DNA"/>
</dbReference>
<feature type="transmembrane region" description="Helical" evidence="1">
    <location>
        <begin position="64"/>
        <end position="83"/>
    </location>
</feature>